<reference evidence="2" key="2">
    <citation type="submission" date="2020-01" db="EMBL/GenBank/DDBJ databases">
        <authorList>
            <person name="Campanaro S."/>
        </authorList>
    </citation>
    <scope>NUCLEOTIDE SEQUENCE</scope>
    <source>
        <strain evidence="2">AS06rmzACSIP_7</strain>
    </source>
</reference>
<dbReference type="AlphaFoldDB" id="A0A971M6S6"/>
<dbReference type="Proteomes" id="UP000777265">
    <property type="component" value="Unassembled WGS sequence"/>
</dbReference>
<evidence type="ECO:0000313" key="3">
    <source>
        <dbReference type="Proteomes" id="UP000777265"/>
    </source>
</evidence>
<dbReference type="Pfam" id="PF04366">
    <property type="entry name" value="Ysc84"/>
    <property type="match status" value="1"/>
</dbReference>
<organism evidence="2 3">
    <name type="scientific">Syntrophorhabdus aromaticivorans</name>
    <dbReference type="NCBI Taxonomy" id="328301"/>
    <lineage>
        <taxon>Bacteria</taxon>
        <taxon>Pseudomonadati</taxon>
        <taxon>Thermodesulfobacteriota</taxon>
        <taxon>Syntrophorhabdia</taxon>
        <taxon>Syntrophorhabdales</taxon>
        <taxon>Syntrophorhabdaceae</taxon>
        <taxon>Syntrophorhabdus</taxon>
    </lineage>
</organism>
<evidence type="ECO:0000259" key="1">
    <source>
        <dbReference type="Pfam" id="PF04366"/>
    </source>
</evidence>
<accession>A0A971M6S6</accession>
<evidence type="ECO:0000313" key="2">
    <source>
        <dbReference type="EMBL" id="NLW36216.1"/>
    </source>
</evidence>
<reference evidence="2" key="1">
    <citation type="journal article" date="2020" name="Biotechnol. Biofuels">
        <title>New insights from the biogas microbiome by comprehensive genome-resolved metagenomics of nearly 1600 species originating from multiple anaerobic digesters.</title>
        <authorList>
            <person name="Campanaro S."/>
            <person name="Treu L."/>
            <person name="Rodriguez-R L.M."/>
            <person name="Kovalovszki A."/>
            <person name="Ziels R.M."/>
            <person name="Maus I."/>
            <person name="Zhu X."/>
            <person name="Kougias P.G."/>
            <person name="Basile A."/>
            <person name="Luo G."/>
            <person name="Schluter A."/>
            <person name="Konstantinidis K.T."/>
            <person name="Angelidaki I."/>
        </authorList>
    </citation>
    <scope>NUCLEOTIDE SEQUENCE</scope>
    <source>
        <strain evidence="2">AS06rmzACSIP_7</strain>
    </source>
</reference>
<sequence length="190" mass="20035">MKGKEGKSFSIINGFMVCLALIVGFLFICPAHAGTAQEINASVNVALKRFTQEVKGGQEFLNASKGVLVMPRVKKAGFVVGGQYGEGALMIAKKTVGYYNLIAGSVGFQIGAQEMNIILCFMDEKALGKFRSASGWEAGVDGNITLVNVGAGGSIDTTKIKEPIVGFVFGQKGLMADVSLKGAKFTKVKK</sequence>
<dbReference type="CDD" id="cd11524">
    <property type="entry name" value="SYLF"/>
    <property type="match status" value="1"/>
</dbReference>
<feature type="domain" description="Ysc84 actin-binding" evidence="1">
    <location>
        <begin position="104"/>
        <end position="187"/>
    </location>
</feature>
<dbReference type="EMBL" id="JAAYEE010000222">
    <property type="protein sequence ID" value="NLW36216.1"/>
    <property type="molecule type" value="Genomic_DNA"/>
</dbReference>
<dbReference type="InterPro" id="IPR007461">
    <property type="entry name" value="Ysc84_actin-binding"/>
</dbReference>
<gene>
    <name evidence="2" type="ORF">GXY80_12185</name>
</gene>
<name>A0A971M6S6_9BACT</name>
<protein>
    <recommendedName>
        <fullName evidence="1">Ysc84 actin-binding domain-containing protein</fullName>
    </recommendedName>
</protein>
<comment type="caution">
    <text evidence="2">The sequence shown here is derived from an EMBL/GenBank/DDBJ whole genome shotgun (WGS) entry which is preliminary data.</text>
</comment>
<proteinExistence type="predicted"/>